<sequence length="562" mass="64177">MQMAPDVAADTQGQGATDTLVNGIDLQQRPRRPTSVAMGKARNPSVTFIPIAPQAFNRYDHGRYMIMLYDPYHASFTGLFLRHHQLQSCTDSYPSEPLVEWIPHEHPEGALYFRHIDKNVFTDVDLYDPAELIRLTVCMEEIRRRPRTEWLLQSGNVDLVLDVLKYDDAHIECAYYFSDHAERLVFWVDEFSMSNLRIWRTIPGITTATHVKLGLEIEYWYNMELHVDYFPSALPISLTALKELRNRITFGIADAMTSPTTIVFTSTDYMFRVISLVDIVAADIESEGATEANTPTRVTVDKAWGVVIGRFMREDALMRFVHFYGETSARLDSMTSVYGFVPEPSYLFIFLSPLLFNSPRTHLTRIHTMYNDEILNCRGWKDFIRNLRSEWQDTILFGTLILNANIGFLAISSGTIALKPPALIPSYISVFFGLGSILTSMFLGRQYQQEDRDVLFSAIATEFFKRRSVVGFQSLAVLYSLPYAFMIWGMLTFLLAFFAMTIQSVTGATRSFVVAIFAVIFVSAVGHLTAEHVVRFARGKTFPWVFARRLCEILRFRAANTP</sequence>
<name>A0AAD7MVC9_9AGAR</name>
<keyword evidence="1" id="KW-1133">Transmembrane helix</keyword>
<proteinExistence type="predicted"/>
<organism evidence="2 3">
    <name type="scientific">Mycena maculata</name>
    <dbReference type="NCBI Taxonomy" id="230809"/>
    <lineage>
        <taxon>Eukaryota</taxon>
        <taxon>Fungi</taxon>
        <taxon>Dikarya</taxon>
        <taxon>Basidiomycota</taxon>
        <taxon>Agaricomycotina</taxon>
        <taxon>Agaricomycetes</taxon>
        <taxon>Agaricomycetidae</taxon>
        <taxon>Agaricales</taxon>
        <taxon>Marasmiineae</taxon>
        <taxon>Mycenaceae</taxon>
        <taxon>Mycena</taxon>
    </lineage>
</organism>
<keyword evidence="1" id="KW-0812">Transmembrane</keyword>
<feature type="transmembrane region" description="Helical" evidence="1">
    <location>
        <begin position="395"/>
        <end position="418"/>
    </location>
</feature>
<protein>
    <submittedName>
        <fullName evidence="2">Uncharacterized protein</fullName>
    </submittedName>
</protein>
<dbReference type="EMBL" id="JARJLG010000177">
    <property type="protein sequence ID" value="KAJ7732249.1"/>
    <property type="molecule type" value="Genomic_DNA"/>
</dbReference>
<feature type="transmembrane region" description="Helical" evidence="1">
    <location>
        <begin position="475"/>
        <end position="500"/>
    </location>
</feature>
<keyword evidence="1" id="KW-0472">Membrane</keyword>
<gene>
    <name evidence="2" type="ORF">DFH07DRAFT_968515</name>
</gene>
<evidence type="ECO:0000313" key="2">
    <source>
        <dbReference type="EMBL" id="KAJ7732249.1"/>
    </source>
</evidence>
<reference evidence="2" key="1">
    <citation type="submission" date="2023-03" db="EMBL/GenBank/DDBJ databases">
        <title>Massive genome expansion in bonnet fungi (Mycena s.s.) driven by repeated elements and novel gene families across ecological guilds.</title>
        <authorList>
            <consortium name="Lawrence Berkeley National Laboratory"/>
            <person name="Harder C.B."/>
            <person name="Miyauchi S."/>
            <person name="Viragh M."/>
            <person name="Kuo A."/>
            <person name="Thoen E."/>
            <person name="Andreopoulos B."/>
            <person name="Lu D."/>
            <person name="Skrede I."/>
            <person name="Drula E."/>
            <person name="Henrissat B."/>
            <person name="Morin E."/>
            <person name="Kohler A."/>
            <person name="Barry K."/>
            <person name="LaButti K."/>
            <person name="Morin E."/>
            <person name="Salamov A."/>
            <person name="Lipzen A."/>
            <person name="Mereny Z."/>
            <person name="Hegedus B."/>
            <person name="Baldrian P."/>
            <person name="Stursova M."/>
            <person name="Weitz H."/>
            <person name="Taylor A."/>
            <person name="Grigoriev I.V."/>
            <person name="Nagy L.G."/>
            <person name="Martin F."/>
            <person name="Kauserud H."/>
        </authorList>
    </citation>
    <scope>NUCLEOTIDE SEQUENCE</scope>
    <source>
        <strain evidence="2">CBHHK188m</strain>
    </source>
</reference>
<feature type="transmembrane region" description="Helical" evidence="1">
    <location>
        <begin position="424"/>
        <end position="443"/>
    </location>
</feature>
<evidence type="ECO:0000313" key="3">
    <source>
        <dbReference type="Proteomes" id="UP001215280"/>
    </source>
</evidence>
<dbReference type="Proteomes" id="UP001215280">
    <property type="component" value="Unassembled WGS sequence"/>
</dbReference>
<feature type="transmembrane region" description="Helical" evidence="1">
    <location>
        <begin position="337"/>
        <end position="356"/>
    </location>
</feature>
<evidence type="ECO:0000256" key="1">
    <source>
        <dbReference type="SAM" id="Phobius"/>
    </source>
</evidence>
<accession>A0AAD7MVC9</accession>
<dbReference type="AlphaFoldDB" id="A0AAD7MVC9"/>
<feature type="transmembrane region" description="Helical" evidence="1">
    <location>
        <begin position="512"/>
        <end position="530"/>
    </location>
</feature>
<keyword evidence="3" id="KW-1185">Reference proteome</keyword>
<comment type="caution">
    <text evidence="2">The sequence shown here is derived from an EMBL/GenBank/DDBJ whole genome shotgun (WGS) entry which is preliminary data.</text>
</comment>